<evidence type="ECO:0000256" key="1">
    <source>
        <dbReference type="ARBA" id="ARBA00001226"/>
    </source>
</evidence>
<comment type="similarity">
    <text evidence="14 15">Belongs to the gmhB family.</text>
</comment>
<evidence type="ECO:0000256" key="3">
    <source>
        <dbReference type="ARBA" id="ARBA00001947"/>
    </source>
</evidence>
<name>A0A1M6PVK4_9GAMM</name>
<dbReference type="InterPro" id="IPR004446">
    <property type="entry name" value="Heptose_bisP_phosphatase"/>
</dbReference>
<dbReference type="CDD" id="cd07503">
    <property type="entry name" value="HAD_HisB-N"/>
    <property type="match status" value="1"/>
</dbReference>
<comment type="pathway">
    <text evidence="5">Nucleotide-sugar biosynthesis; ADP-L-glycero-beta-D-manno-heptose biosynthesis; ADP-L-glycero-beta-D-manno-heptose from D-glycero-beta-D-manno-heptose 7-phosphate: step 2/4.</text>
</comment>
<evidence type="ECO:0000256" key="17">
    <source>
        <dbReference type="PIRSR" id="PIRSR004682-3"/>
    </source>
</evidence>
<dbReference type="InterPro" id="IPR006549">
    <property type="entry name" value="HAD-SF_hydro_IIIA"/>
</dbReference>
<keyword evidence="11 18" id="KW-0862">Zinc</keyword>
<comment type="catalytic activity">
    <reaction evidence="1">
        <text>D-glycero-beta-D-manno-heptose 1,7-bisphosphate + H2O = D-glycero-beta-D-manno-heptose 1-phosphate + phosphate</text>
        <dbReference type="Rhea" id="RHEA:28518"/>
        <dbReference type="ChEBI" id="CHEBI:15377"/>
        <dbReference type="ChEBI" id="CHEBI:43474"/>
        <dbReference type="ChEBI" id="CHEBI:60208"/>
        <dbReference type="ChEBI" id="CHEBI:61593"/>
        <dbReference type="EC" id="3.1.3.82"/>
    </reaction>
</comment>
<evidence type="ECO:0000313" key="19">
    <source>
        <dbReference type="EMBL" id="SHK11927.1"/>
    </source>
</evidence>
<evidence type="ECO:0000256" key="2">
    <source>
        <dbReference type="ARBA" id="ARBA00001946"/>
    </source>
</evidence>
<gene>
    <name evidence="19" type="ORF">SAMN05216369_0525</name>
</gene>
<dbReference type="RefSeq" id="WP_072795293.1">
    <property type="nucleotide sequence ID" value="NZ_FRAQ01000001.1"/>
</dbReference>
<keyword evidence="20" id="KW-1185">Reference proteome</keyword>
<comment type="pathway">
    <text evidence="6">Bacterial outer membrane biogenesis; LPS core biosynthesis.</text>
</comment>
<dbReference type="GO" id="GO:0005975">
    <property type="term" value="P:carbohydrate metabolic process"/>
    <property type="evidence" value="ECO:0007669"/>
    <property type="project" value="InterPro"/>
</dbReference>
<evidence type="ECO:0000256" key="16">
    <source>
        <dbReference type="PIRSR" id="PIRSR004682-1"/>
    </source>
</evidence>
<evidence type="ECO:0000256" key="15">
    <source>
        <dbReference type="PIRNR" id="PIRNR004682"/>
    </source>
</evidence>
<dbReference type="SUPFAM" id="SSF56784">
    <property type="entry name" value="HAD-like"/>
    <property type="match status" value="1"/>
</dbReference>
<keyword evidence="10 15" id="KW-0378">Hydrolase</keyword>
<dbReference type="GO" id="GO:0034200">
    <property type="term" value="F:D-glycero-beta-D-manno-heptose 1,7-bisphosphate 7-phosphatase activity"/>
    <property type="evidence" value="ECO:0007669"/>
    <property type="project" value="UniProtKB-EC"/>
</dbReference>
<feature type="active site" description="Nucleophile" evidence="16">
    <location>
        <position position="6"/>
    </location>
</feature>
<evidence type="ECO:0000256" key="6">
    <source>
        <dbReference type="ARBA" id="ARBA00004713"/>
    </source>
</evidence>
<comment type="cofactor">
    <cofactor evidence="2 18">
        <name>Mg(2+)</name>
        <dbReference type="ChEBI" id="CHEBI:18420"/>
    </cofactor>
</comment>
<evidence type="ECO:0000256" key="7">
    <source>
        <dbReference type="ARBA" id="ARBA00011245"/>
    </source>
</evidence>
<feature type="binding site" evidence="18">
    <location>
        <position position="88"/>
    </location>
    <ligand>
        <name>Zn(2+)</name>
        <dbReference type="ChEBI" id="CHEBI:29105"/>
    </ligand>
</feature>
<keyword evidence="13 15" id="KW-0119">Carbohydrate metabolism</keyword>
<feature type="binding site" evidence="18">
    <location>
        <position position="6"/>
    </location>
    <ligand>
        <name>Mg(2+)</name>
        <dbReference type="ChEBI" id="CHEBI:18420"/>
    </ligand>
</feature>
<evidence type="ECO:0000256" key="9">
    <source>
        <dbReference type="ARBA" id="ARBA00022723"/>
    </source>
</evidence>
<evidence type="ECO:0000256" key="12">
    <source>
        <dbReference type="ARBA" id="ARBA00022842"/>
    </source>
</evidence>
<dbReference type="GO" id="GO:0046872">
    <property type="term" value="F:metal ion binding"/>
    <property type="evidence" value="ECO:0007669"/>
    <property type="project" value="UniProtKB-KW"/>
</dbReference>
<dbReference type="EC" id="3.1.3.-" evidence="15"/>
<dbReference type="FunFam" id="3.40.50.1000:FF:000168">
    <property type="entry name" value="D,D-heptose 1,7-bisphosphate phosphatase"/>
    <property type="match status" value="1"/>
</dbReference>
<feature type="site" description="Stabilizes the phosphoryl group" evidence="17">
    <location>
        <position position="49"/>
    </location>
</feature>
<dbReference type="STRING" id="564117.SAMN05216369_0525"/>
<sequence length="189" mass="20428">MLIILDRDGVINEYDGGYICSVDEWQPIPGSIEAVARLCKAGHRIAIATNQSGIARGYYGTDVLDAMHEKLERLLETLGGCISFIAYCPHHPDDGCGCRKPLTGLLEQIRDHFHLDALKGSVMVGDSRKDLEAGFAEGCQPVLVRTGNGQDTERHLKTHPIPGACVAIHDNLSAFSDAFLSGSGLVKNE</sequence>
<dbReference type="EMBL" id="FRAQ01000001">
    <property type="protein sequence ID" value="SHK11927.1"/>
    <property type="molecule type" value="Genomic_DNA"/>
</dbReference>
<keyword evidence="9 18" id="KW-0479">Metal-binding</keyword>
<proteinExistence type="inferred from homology"/>
<comment type="subcellular location">
    <subcellularLocation>
        <location evidence="4 15">Cytoplasm</location>
    </subcellularLocation>
</comment>
<keyword evidence="12 18" id="KW-0460">Magnesium</keyword>
<dbReference type="InterPro" id="IPR023214">
    <property type="entry name" value="HAD_sf"/>
</dbReference>
<feature type="binding site" evidence="18">
    <location>
        <position position="96"/>
    </location>
    <ligand>
        <name>Zn(2+)</name>
        <dbReference type="ChEBI" id="CHEBI:29105"/>
    </ligand>
</feature>
<dbReference type="NCBIfam" id="TIGR01656">
    <property type="entry name" value="Histidinol-ppas"/>
    <property type="match status" value="1"/>
</dbReference>
<comment type="subunit">
    <text evidence="7">Monomer.</text>
</comment>
<evidence type="ECO:0000256" key="4">
    <source>
        <dbReference type="ARBA" id="ARBA00004496"/>
    </source>
</evidence>
<comment type="cofactor">
    <cofactor evidence="3 18">
        <name>Zn(2+)</name>
        <dbReference type="ChEBI" id="CHEBI:29105"/>
    </cofactor>
</comment>
<evidence type="ECO:0000256" key="18">
    <source>
        <dbReference type="PIRSR" id="PIRSR004682-4"/>
    </source>
</evidence>
<dbReference type="PANTHER" id="PTHR42891:SF1">
    <property type="entry name" value="D-GLYCERO-BETA-D-MANNO-HEPTOSE-1,7-BISPHOSPHATE 7-PHOSPHATASE"/>
    <property type="match status" value="1"/>
</dbReference>
<feature type="site" description="Contributes to substrate recognition" evidence="17">
    <location>
        <position position="99"/>
    </location>
</feature>
<evidence type="ECO:0000313" key="20">
    <source>
        <dbReference type="Proteomes" id="UP000184497"/>
    </source>
</evidence>
<dbReference type="OrthoDB" id="9781367at2"/>
<feature type="site" description="Stabilizes the phosphoryl group" evidence="17">
    <location>
        <position position="100"/>
    </location>
</feature>
<feature type="binding site" evidence="18">
    <location>
        <position position="8"/>
    </location>
    <ligand>
        <name>Mg(2+)</name>
        <dbReference type="ChEBI" id="CHEBI:18420"/>
    </ligand>
</feature>
<dbReference type="InterPro" id="IPR036412">
    <property type="entry name" value="HAD-like_sf"/>
</dbReference>
<dbReference type="AlphaFoldDB" id="A0A1M6PVK4"/>
<dbReference type="NCBIfam" id="NF006506">
    <property type="entry name" value="PRK08942.1"/>
    <property type="match status" value="1"/>
</dbReference>
<dbReference type="Proteomes" id="UP000184497">
    <property type="component" value="Unassembled WGS sequence"/>
</dbReference>
<reference evidence="20" key="1">
    <citation type="submission" date="2016-11" db="EMBL/GenBank/DDBJ databases">
        <authorList>
            <person name="Varghese N."/>
            <person name="Submissions S."/>
        </authorList>
    </citation>
    <scope>NUCLEOTIDE SEQUENCE [LARGE SCALE GENOMIC DNA]</scope>
    <source>
        <strain evidence="20">CGMCC 1.10835</strain>
    </source>
</reference>
<dbReference type="Pfam" id="PF13242">
    <property type="entry name" value="Hydrolase_like"/>
    <property type="match status" value="1"/>
</dbReference>
<dbReference type="NCBIfam" id="TIGR01662">
    <property type="entry name" value="HAD-SF-IIIA"/>
    <property type="match status" value="1"/>
</dbReference>
<keyword evidence="8 15" id="KW-0963">Cytoplasm</keyword>
<evidence type="ECO:0000256" key="8">
    <source>
        <dbReference type="ARBA" id="ARBA00022490"/>
    </source>
</evidence>
<feature type="binding site" evidence="18">
    <location>
        <position position="98"/>
    </location>
    <ligand>
        <name>Zn(2+)</name>
        <dbReference type="ChEBI" id="CHEBI:29105"/>
    </ligand>
</feature>
<dbReference type="GO" id="GO:0005737">
    <property type="term" value="C:cytoplasm"/>
    <property type="evidence" value="ECO:0007669"/>
    <property type="project" value="UniProtKB-SubCell"/>
</dbReference>
<accession>A0A1M6PVK4</accession>
<dbReference type="PIRSF" id="PIRSF004682">
    <property type="entry name" value="GmhB"/>
    <property type="match status" value="1"/>
</dbReference>
<dbReference type="InterPro" id="IPR006543">
    <property type="entry name" value="Histidinol-phos"/>
</dbReference>
<protein>
    <recommendedName>
        <fullName evidence="15">D,D-heptose 1,7-bisphosphate phosphatase</fullName>
        <ecNumber evidence="15">3.1.3.-</ecNumber>
    </recommendedName>
</protein>
<evidence type="ECO:0000256" key="13">
    <source>
        <dbReference type="ARBA" id="ARBA00023277"/>
    </source>
</evidence>
<dbReference type="Gene3D" id="3.40.50.1000">
    <property type="entry name" value="HAD superfamily/HAD-like"/>
    <property type="match status" value="1"/>
</dbReference>
<feature type="active site" description="Proton donor" evidence="16">
    <location>
        <position position="8"/>
    </location>
</feature>
<evidence type="ECO:0000256" key="5">
    <source>
        <dbReference type="ARBA" id="ARBA00004708"/>
    </source>
</evidence>
<evidence type="ECO:0000256" key="11">
    <source>
        <dbReference type="ARBA" id="ARBA00022833"/>
    </source>
</evidence>
<dbReference type="PANTHER" id="PTHR42891">
    <property type="entry name" value="D-GLYCERO-BETA-D-MANNO-HEPTOSE-1,7-BISPHOSPHATE 7-PHOSPHATASE"/>
    <property type="match status" value="1"/>
</dbReference>
<evidence type="ECO:0000256" key="14">
    <source>
        <dbReference type="ARBA" id="ARBA00061616"/>
    </source>
</evidence>
<feature type="binding site" evidence="18">
    <location>
        <position position="126"/>
    </location>
    <ligand>
        <name>Mg(2+)</name>
        <dbReference type="ChEBI" id="CHEBI:18420"/>
    </ligand>
</feature>
<organism evidence="19 20">
    <name type="scientific">Marinobacter antarcticus</name>
    <dbReference type="NCBI Taxonomy" id="564117"/>
    <lineage>
        <taxon>Bacteria</taxon>
        <taxon>Pseudomonadati</taxon>
        <taxon>Pseudomonadota</taxon>
        <taxon>Gammaproteobacteria</taxon>
        <taxon>Pseudomonadales</taxon>
        <taxon>Marinobacteraceae</taxon>
        <taxon>Marinobacter</taxon>
    </lineage>
</organism>
<feature type="binding site" evidence="18">
    <location>
        <position position="90"/>
    </location>
    <ligand>
        <name>Zn(2+)</name>
        <dbReference type="ChEBI" id="CHEBI:29105"/>
    </ligand>
</feature>
<evidence type="ECO:0000256" key="10">
    <source>
        <dbReference type="ARBA" id="ARBA00022801"/>
    </source>
</evidence>